<dbReference type="PANTHER" id="PTHR23293">
    <property type="entry name" value="FAD SYNTHETASE-RELATED FMN ADENYLYLTRANSFERASE"/>
    <property type="match status" value="1"/>
</dbReference>
<evidence type="ECO:0000256" key="12">
    <source>
        <dbReference type="ARBA" id="ARBA00049494"/>
    </source>
</evidence>
<evidence type="ECO:0000259" key="13">
    <source>
        <dbReference type="Pfam" id="PF01507"/>
    </source>
</evidence>
<dbReference type="SUPFAM" id="SSF53218">
    <property type="entry name" value="Molybdenum cofactor biosynthesis proteins"/>
    <property type="match status" value="1"/>
</dbReference>
<dbReference type="InterPro" id="IPR002500">
    <property type="entry name" value="PAPS_reduct_dom"/>
</dbReference>
<proteinExistence type="predicted"/>
<organism evidence="14 15">
    <name type="scientific">Rhamnusium bicolor</name>
    <dbReference type="NCBI Taxonomy" id="1586634"/>
    <lineage>
        <taxon>Eukaryota</taxon>
        <taxon>Metazoa</taxon>
        <taxon>Ecdysozoa</taxon>
        <taxon>Arthropoda</taxon>
        <taxon>Hexapoda</taxon>
        <taxon>Insecta</taxon>
        <taxon>Pterygota</taxon>
        <taxon>Neoptera</taxon>
        <taxon>Endopterygota</taxon>
        <taxon>Coleoptera</taxon>
        <taxon>Polyphaga</taxon>
        <taxon>Cucujiformia</taxon>
        <taxon>Chrysomeloidea</taxon>
        <taxon>Cerambycidae</taxon>
        <taxon>Lepturinae</taxon>
        <taxon>Rhagiini</taxon>
        <taxon>Rhamnusium</taxon>
    </lineage>
</organism>
<evidence type="ECO:0000256" key="7">
    <source>
        <dbReference type="ARBA" id="ARBA00022741"/>
    </source>
</evidence>
<evidence type="ECO:0000256" key="1">
    <source>
        <dbReference type="ARBA" id="ARBA00004726"/>
    </source>
</evidence>
<sequence>MLQTAALIFVSDLFLQGKKENKTLARLISELNLLNYQVEKVSIVHENEKIVTYELDILSKHFDIVIVIGELNKDIVFKALSNVTFQDLETNLKFERMLNNIKYSSNCRLPIATKLLAVNDDTYPIIQFQRIFILKEEYLEKFFNTLRRHLEQYRLPAKYTKTIHVQMNGNTSQILDKIKKSNVNVLCQENHTVLAVMLESTNFADITDCENLMKKELRDNFIESFIENKIFDMIYANPEERIQQAIENIETCLANYSPENVFLSFNGGKDCTILLHLVHTVMNIKYPHYKRPIFCLYVKSENAFPEQDTFISQCEVYFNLEVMTVSLGIKEALNEVLLRKPNLKACLMGTRRTDPFSNDLKIFQMTDSDWPQVMRVSPLLDWHYSDIWDYILYYKVPYCKLYDLGFTSLGNTLNTIRNPCLIYHDVFLGTDVYLPAYKMLNENKERSGRNILNKI</sequence>
<feature type="domain" description="Phosphoadenosine phosphosulphate reductase" evidence="13">
    <location>
        <begin position="338"/>
        <end position="415"/>
    </location>
</feature>
<dbReference type="SUPFAM" id="SSF52402">
    <property type="entry name" value="Adenine nucleotide alpha hydrolases-like"/>
    <property type="match status" value="1"/>
</dbReference>
<gene>
    <name evidence="14" type="ORF">NQ314_003969</name>
</gene>
<dbReference type="InterPro" id="IPR036425">
    <property type="entry name" value="MoaB/Mog-like_dom_sf"/>
</dbReference>
<accession>A0AAV8ZMD9</accession>
<dbReference type="Proteomes" id="UP001162156">
    <property type="component" value="Unassembled WGS sequence"/>
</dbReference>
<dbReference type="CDD" id="cd23948">
    <property type="entry name" value="FAD_synthase"/>
    <property type="match status" value="1"/>
</dbReference>
<keyword evidence="5" id="KW-0808">Transferase</keyword>
<keyword evidence="15" id="KW-1185">Reference proteome</keyword>
<dbReference type="GO" id="GO:0006747">
    <property type="term" value="P:FAD biosynthetic process"/>
    <property type="evidence" value="ECO:0007669"/>
    <property type="project" value="TreeGrafter"/>
</dbReference>
<comment type="catalytic activity">
    <reaction evidence="12">
        <text>FMN + ATP + H(+) = FAD + diphosphate</text>
        <dbReference type="Rhea" id="RHEA:17237"/>
        <dbReference type="ChEBI" id="CHEBI:15378"/>
        <dbReference type="ChEBI" id="CHEBI:30616"/>
        <dbReference type="ChEBI" id="CHEBI:33019"/>
        <dbReference type="ChEBI" id="CHEBI:57692"/>
        <dbReference type="ChEBI" id="CHEBI:58210"/>
        <dbReference type="EC" id="2.7.7.2"/>
    </reaction>
</comment>
<dbReference type="Gene3D" id="3.40.980.10">
    <property type="entry name" value="MoaB/Mog-like domain"/>
    <property type="match status" value="1"/>
</dbReference>
<evidence type="ECO:0000256" key="9">
    <source>
        <dbReference type="ARBA" id="ARBA00022840"/>
    </source>
</evidence>
<evidence type="ECO:0000256" key="4">
    <source>
        <dbReference type="ARBA" id="ARBA00022643"/>
    </source>
</evidence>
<dbReference type="GO" id="GO:0005524">
    <property type="term" value="F:ATP binding"/>
    <property type="evidence" value="ECO:0007669"/>
    <property type="project" value="UniProtKB-KW"/>
</dbReference>
<reference evidence="14" key="1">
    <citation type="journal article" date="2023" name="Insect Mol. Biol.">
        <title>Genome sequencing provides insights into the evolution of gene families encoding plant cell wall-degrading enzymes in longhorned beetles.</title>
        <authorList>
            <person name="Shin N.R."/>
            <person name="Okamura Y."/>
            <person name="Kirsch R."/>
            <person name="Pauchet Y."/>
        </authorList>
    </citation>
    <scope>NUCLEOTIDE SEQUENCE</scope>
    <source>
        <strain evidence="14">RBIC_L_NR</strain>
    </source>
</reference>
<evidence type="ECO:0000256" key="11">
    <source>
        <dbReference type="ARBA" id="ARBA00031871"/>
    </source>
</evidence>
<dbReference type="GO" id="GO:0003919">
    <property type="term" value="F:FMN adenylyltransferase activity"/>
    <property type="evidence" value="ECO:0007669"/>
    <property type="project" value="UniProtKB-EC"/>
</dbReference>
<evidence type="ECO:0000256" key="6">
    <source>
        <dbReference type="ARBA" id="ARBA00022695"/>
    </source>
</evidence>
<keyword evidence="7" id="KW-0547">Nucleotide-binding</keyword>
<dbReference type="Gene3D" id="3.40.50.620">
    <property type="entry name" value="HUPs"/>
    <property type="match status" value="1"/>
</dbReference>
<comment type="caution">
    <text evidence="14">The sequence shown here is derived from an EMBL/GenBank/DDBJ whole genome shotgun (WGS) entry which is preliminary data.</text>
</comment>
<keyword evidence="9" id="KW-0067">ATP-binding</keyword>
<feature type="domain" description="Phosphoadenosine phosphosulphate reductase" evidence="13">
    <location>
        <begin position="261"/>
        <end position="329"/>
    </location>
</feature>
<comment type="pathway">
    <text evidence="1">Cofactor biosynthesis; FAD biosynthesis; FAD from FMN: step 1/1.</text>
</comment>
<protein>
    <recommendedName>
        <fullName evidence="2">FAD synthase</fullName>
        <ecNumber evidence="2">2.7.7.2</ecNumber>
    </recommendedName>
    <alternativeName>
        <fullName evidence="10">FAD pyrophosphorylase</fullName>
    </alternativeName>
    <alternativeName>
        <fullName evidence="11">FMN adenylyltransferase</fullName>
    </alternativeName>
</protein>
<dbReference type="EMBL" id="JANEYF010001191">
    <property type="protein sequence ID" value="KAJ8965687.1"/>
    <property type="molecule type" value="Genomic_DNA"/>
</dbReference>
<evidence type="ECO:0000313" key="15">
    <source>
        <dbReference type="Proteomes" id="UP001162156"/>
    </source>
</evidence>
<dbReference type="PANTHER" id="PTHR23293:SF9">
    <property type="entry name" value="FAD SYNTHASE"/>
    <property type="match status" value="1"/>
</dbReference>
<dbReference type="EC" id="2.7.7.2" evidence="2"/>
<dbReference type="Pfam" id="PF01507">
    <property type="entry name" value="PAPS_reduct"/>
    <property type="match status" value="2"/>
</dbReference>
<evidence type="ECO:0000313" key="14">
    <source>
        <dbReference type="EMBL" id="KAJ8965687.1"/>
    </source>
</evidence>
<keyword evidence="8" id="KW-0274">FAD</keyword>
<evidence type="ECO:0000256" key="5">
    <source>
        <dbReference type="ARBA" id="ARBA00022679"/>
    </source>
</evidence>
<dbReference type="InterPro" id="IPR014729">
    <property type="entry name" value="Rossmann-like_a/b/a_fold"/>
</dbReference>
<evidence type="ECO:0000256" key="8">
    <source>
        <dbReference type="ARBA" id="ARBA00022827"/>
    </source>
</evidence>
<dbReference type="AlphaFoldDB" id="A0AAV8ZMD9"/>
<keyword evidence="3" id="KW-0285">Flavoprotein</keyword>
<evidence type="ECO:0000256" key="2">
    <source>
        <dbReference type="ARBA" id="ARBA00012393"/>
    </source>
</evidence>
<name>A0AAV8ZMD9_9CUCU</name>
<evidence type="ECO:0000256" key="3">
    <source>
        <dbReference type="ARBA" id="ARBA00022630"/>
    </source>
</evidence>
<keyword evidence="6" id="KW-0548">Nucleotidyltransferase</keyword>
<evidence type="ECO:0000256" key="10">
    <source>
        <dbReference type="ARBA" id="ARBA00031145"/>
    </source>
</evidence>
<keyword evidence="4" id="KW-0288">FMN</keyword>